<feature type="domain" description="Pirin N-terminal" evidence="4">
    <location>
        <begin position="27"/>
        <end position="127"/>
    </location>
</feature>
<dbReference type="Pfam" id="PF02678">
    <property type="entry name" value="Pirin"/>
    <property type="match status" value="1"/>
</dbReference>
<keyword evidence="2" id="KW-0479">Metal-binding</keyword>
<evidence type="ECO:0000259" key="5">
    <source>
        <dbReference type="Pfam" id="PF05726"/>
    </source>
</evidence>
<dbReference type="InterPro" id="IPR008778">
    <property type="entry name" value="Pirin_C_dom"/>
</dbReference>
<dbReference type="PANTHER" id="PTHR13903:SF8">
    <property type="entry name" value="PIRIN"/>
    <property type="match status" value="1"/>
</dbReference>
<feature type="domain" description="Pirin C-terminal" evidence="5">
    <location>
        <begin position="183"/>
        <end position="287"/>
    </location>
</feature>
<dbReference type="CDD" id="cd02909">
    <property type="entry name" value="cupin_pirin_N"/>
    <property type="match status" value="1"/>
</dbReference>
<dbReference type="Gene3D" id="2.60.120.10">
    <property type="entry name" value="Jelly Rolls"/>
    <property type="match status" value="2"/>
</dbReference>
<evidence type="ECO:0000256" key="3">
    <source>
        <dbReference type="RuleBase" id="RU003457"/>
    </source>
</evidence>
<keyword evidence="2" id="KW-0408">Iron</keyword>
<dbReference type="STRING" id="1238182.C882_3441"/>
<feature type="binding site" evidence="2">
    <location>
        <position position="109"/>
    </location>
    <ligand>
        <name>Fe cation</name>
        <dbReference type="ChEBI" id="CHEBI:24875"/>
    </ligand>
</feature>
<proteinExistence type="inferred from homology"/>
<dbReference type="InterPro" id="IPR003829">
    <property type="entry name" value="Pirin_N_dom"/>
</dbReference>
<dbReference type="InterPro" id="IPR011051">
    <property type="entry name" value="RmlC_Cupin_sf"/>
</dbReference>
<dbReference type="OrthoDB" id="9780903at2"/>
<dbReference type="AlphaFoldDB" id="K9HTY8"/>
<feature type="binding site" evidence="2">
    <location>
        <position position="65"/>
    </location>
    <ligand>
        <name>Fe cation</name>
        <dbReference type="ChEBI" id="CHEBI:24875"/>
    </ligand>
</feature>
<dbReference type="PIRSF" id="PIRSF006232">
    <property type="entry name" value="Pirin"/>
    <property type="match status" value="1"/>
</dbReference>
<evidence type="ECO:0000256" key="1">
    <source>
        <dbReference type="ARBA" id="ARBA00008416"/>
    </source>
</evidence>
<evidence type="ECO:0000256" key="2">
    <source>
        <dbReference type="PIRSR" id="PIRSR006232-1"/>
    </source>
</evidence>
<organism evidence="6 7">
    <name type="scientific">Caenispirillum salinarum AK4</name>
    <dbReference type="NCBI Taxonomy" id="1238182"/>
    <lineage>
        <taxon>Bacteria</taxon>
        <taxon>Pseudomonadati</taxon>
        <taxon>Pseudomonadota</taxon>
        <taxon>Alphaproteobacteria</taxon>
        <taxon>Rhodospirillales</taxon>
        <taxon>Novispirillaceae</taxon>
        <taxon>Caenispirillum</taxon>
    </lineage>
</organism>
<name>K9HTY8_9PROT</name>
<dbReference type="CDD" id="cd02247">
    <property type="entry name" value="cupin_pirin_C"/>
    <property type="match status" value="1"/>
</dbReference>
<protein>
    <submittedName>
        <fullName evidence="6">Pirin</fullName>
    </submittedName>
</protein>
<dbReference type="InterPro" id="IPR012093">
    <property type="entry name" value="Pirin"/>
</dbReference>
<gene>
    <name evidence="6" type="ORF">C882_3441</name>
</gene>
<dbReference type="PANTHER" id="PTHR13903">
    <property type="entry name" value="PIRIN-RELATED"/>
    <property type="match status" value="1"/>
</dbReference>
<accession>K9HTY8</accession>
<reference evidence="6 7" key="1">
    <citation type="journal article" date="2013" name="Genome Announc.">
        <title>Draft Genome Sequence of an Alphaproteobacterium, Caenispirillum salinarum AK4(T), Isolated from a Solar Saltern.</title>
        <authorList>
            <person name="Khatri I."/>
            <person name="Singh A."/>
            <person name="Korpole S."/>
            <person name="Pinnaka A.K."/>
            <person name="Subramanian S."/>
        </authorList>
    </citation>
    <scope>NUCLEOTIDE SEQUENCE [LARGE SCALE GENOMIC DNA]</scope>
    <source>
        <strain evidence="6 7">AK4</strain>
    </source>
</reference>
<keyword evidence="7" id="KW-1185">Reference proteome</keyword>
<feature type="binding site" evidence="2">
    <location>
        <position position="67"/>
    </location>
    <ligand>
        <name>Fe cation</name>
        <dbReference type="ChEBI" id="CHEBI:24875"/>
    </ligand>
</feature>
<dbReference type="eggNOG" id="COG1741">
    <property type="taxonomic scope" value="Bacteria"/>
</dbReference>
<dbReference type="SUPFAM" id="SSF51182">
    <property type="entry name" value="RmlC-like cupins"/>
    <property type="match status" value="1"/>
</dbReference>
<comment type="similarity">
    <text evidence="1 3">Belongs to the pirin family.</text>
</comment>
<evidence type="ECO:0000313" key="6">
    <source>
        <dbReference type="EMBL" id="EKV31691.1"/>
    </source>
</evidence>
<dbReference type="Proteomes" id="UP000009881">
    <property type="component" value="Unassembled WGS sequence"/>
</dbReference>
<dbReference type="RefSeq" id="WP_009539560.1">
    <property type="nucleotide sequence ID" value="NZ_ANHY01000005.1"/>
</dbReference>
<comment type="cofactor">
    <cofactor evidence="2">
        <name>Fe cation</name>
        <dbReference type="ChEBI" id="CHEBI:24875"/>
    </cofactor>
    <text evidence="2">Binds 1 Fe cation per subunit.</text>
</comment>
<sequence>MSTSTMPSGRSVARVVDGMPAQDGAGVKLTRMIGQPKLDVIDPILMLDRIRSDDPKAYIAGFPPHPHRGFETVTYMVQGRMRHRDNHGGEGLIVDGGVQWMTAGRGIEHSEMPEQTDGLLFGFQLWLNLPADEKMREPWYADIPADRLAAVEPAPGVSVKLIAGTWGEAAGPAPERATRPFIADVTLEENAPVDLPLPDGHAGFVLPFSGTVALGPGESAEMVPEGRVAVVEEGEGSLRAVGGPDGARLLVVAAKPLKEPIAKYGPFVMTTREQLMQAVEDYRAGRF</sequence>
<evidence type="ECO:0000259" key="4">
    <source>
        <dbReference type="Pfam" id="PF02678"/>
    </source>
</evidence>
<dbReference type="EMBL" id="ANHY01000005">
    <property type="protein sequence ID" value="EKV31691.1"/>
    <property type="molecule type" value="Genomic_DNA"/>
</dbReference>
<comment type="caution">
    <text evidence="6">The sequence shown here is derived from an EMBL/GenBank/DDBJ whole genome shotgun (WGS) entry which is preliminary data.</text>
</comment>
<dbReference type="Pfam" id="PF05726">
    <property type="entry name" value="Pirin_C"/>
    <property type="match status" value="1"/>
</dbReference>
<dbReference type="PATRIC" id="fig|1238182.3.peg.1111"/>
<dbReference type="GO" id="GO:0046872">
    <property type="term" value="F:metal ion binding"/>
    <property type="evidence" value="ECO:0007669"/>
    <property type="project" value="UniProtKB-KW"/>
</dbReference>
<dbReference type="InterPro" id="IPR014710">
    <property type="entry name" value="RmlC-like_jellyroll"/>
</dbReference>
<evidence type="ECO:0000313" key="7">
    <source>
        <dbReference type="Proteomes" id="UP000009881"/>
    </source>
</evidence>
<feature type="binding site" evidence="2">
    <location>
        <position position="111"/>
    </location>
    <ligand>
        <name>Fe cation</name>
        <dbReference type="ChEBI" id="CHEBI:24875"/>
    </ligand>
</feature>